<proteinExistence type="predicted"/>
<evidence type="ECO:0000313" key="4">
    <source>
        <dbReference type="Proteomes" id="UP000295023"/>
    </source>
</evidence>
<accession>A0A4R4D384</accession>
<dbReference type="InterPro" id="IPR014710">
    <property type="entry name" value="RmlC-like_jellyroll"/>
</dbReference>
<feature type="chain" id="PRO_5020712213" evidence="1">
    <location>
        <begin position="29"/>
        <end position="131"/>
    </location>
</feature>
<evidence type="ECO:0000256" key="1">
    <source>
        <dbReference type="SAM" id="SignalP"/>
    </source>
</evidence>
<comment type="caution">
    <text evidence="3">The sequence shown here is derived from an EMBL/GenBank/DDBJ whole genome shotgun (WGS) entry which is preliminary data.</text>
</comment>
<reference evidence="3 4" key="1">
    <citation type="submission" date="2019-03" db="EMBL/GenBank/DDBJ databases">
        <title>Paracraurococcus aquatilis NE82 genome sequence.</title>
        <authorList>
            <person name="Zhao Y."/>
            <person name="Du Z."/>
        </authorList>
    </citation>
    <scope>NUCLEOTIDE SEQUENCE [LARGE SCALE GENOMIC DNA]</scope>
    <source>
        <strain evidence="3 4">NE82</strain>
    </source>
</reference>
<sequence length="131" mass="13701">MASRRAFIACAICSAVGLVATGVTPAAAQGIQRKTLSTIDYPGDGKVSILMTLEAPEGTVIPRHTHPGIESSVVTKGELELEMQGLPTRRLVAGEGFQVPPGLPHGGRTLTKCRLAITYVVEKDKPLASPA</sequence>
<organism evidence="3 4">
    <name type="scientific">Roseicella aquatilis</name>
    <dbReference type="NCBI Taxonomy" id="2527868"/>
    <lineage>
        <taxon>Bacteria</taxon>
        <taxon>Pseudomonadati</taxon>
        <taxon>Pseudomonadota</taxon>
        <taxon>Alphaproteobacteria</taxon>
        <taxon>Acetobacterales</taxon>
        <taxon>Roseomonadaceae</taxon>
        <taxon>Roseicella</taxon>
    </lineage>
</organism>
<dbReference type="PANTHER" id="PTHR38599:SF1">
    <property type="entry name" value="CUPIN DOMAIN PROTEIN (AFU_ORTHOLOGUE AFUA_3G13620)"/>
    <property type="match status" value="1"/>
</dbReference>
<gene>
    <name evidence="3" type="ORF">EXY23_25285</name>
</gene>
<dbReference type="SUPFAM" id="SSF51182">
    <property type="entry name" value="RmlC-like cupins"/>
    <property type="match status" value="1"/>
</dbReference>
<dbReference type="OrthoDB" id="9811153at2"/>
<dbReference type="Gene3D" id="2.60.120.10">
    <property type="entry name" value="Jelly Rolls"/>
    <property type="match status" value="1"/>
</dbReference>
<protein>
    <submittedName>
        <fullName evidence="3">Cupin domain-containing protein</fullName>
    </submittedName>
</protein>
<dbReference type="PANTHER" id="PTHR38599">
    <property type="entry name" value="CUPIN DOMAIN PROTEIN (AFU_ORTHOLOGUE AFUA_3G13620)"/>
    <property type="match status" value="1"/>
</dbReference>
<dbReference type="Pfam" id="PF07883">
    <property type="entry name" value="Cupin_2"/>
    <property type="match status" value="1"/>
</dbReference>
<evidence type="ECO:0000313" key="3">
    <source>
        <dbReference type="EMBL" id="TCZ53148.1"/>
    </source>
</evidence>
<keyword evidence="1" id="KW-0732">Signal</keyword>
<dbReference type="InterPro" id="IPR011051">
    <property type="entry name" value="RmlC_Cupin_sf"/>
</dbReference>
<dbReference type="AlphaFoldDB" id="A0A4R4D384"/>
<keyword evidence="4" id="KW-1185">Reference proteome</keyword>
<dbReference type="Proteomes" id="UP000295023">
    <property type="component" value="Unassembled WGS sequence"/>
</dbReference>
<feature type="signal peptide" evidence="1">
    <location>
        <begin position="1"/>
        <end position="28"/>
    </location>
</feature>
<dbReference type="InterPro" id="IPR013096">
    <property type="entry name" value="Cupin_2"/>
</dbReference>
<feature type="domain" description="Cupin type-2" evidence="2">
    <location>
        <begin position="55"/>
        <end position="111"/>
    </location>
</feature>
<dbReference type="InterPro" id="IPR006311">
    <property type="entry name" value="TAT_signal"/>
</dbReference>
<dbReference type="RefSeq" id="WP_132296682.1">
    <property type="nucleotide sequence ID" value="NZ_SKBM01000042.1"/>
</dbReference>
<evidence type="ECO:0000259" key="2">
    <source>
        <dbReference type="Pfam" id="PF07883"/>
    </source>
</evidence>
<name>A0A4R4D384_9PROT</name>
<dbReference type="PROSITE" id="PS51318">
    <property type="entry name" value="TAT"/>
    <property type="match status" value="1"/>
</dbReference>
<dbReference type="EMBL" id="SKBM01000042">
    <property type="protein sequence ID" value="TCZ53148.1"/>
    <property type="molecule type" value="Genomic_DNA"/>
</dbReference>